<dbReference type="Pfam" id="PF13361">
    <property type="entry name" value="UvrD_C"/>
    <property type="match status" value="1"/>
</dbReference>
<dbReference type="InterPro" id="IPR038726">
    <property type="entry name" value="PDDEXK_AddAB-type"/>
</dbReference>
<dbReference type="InterPro" id="IPR000212">
    <property type="entry name" value="DNA_helicase_UvrD/REP"/>
</dbReference>
<dbReference type="InterPro" id="IPR014016">
    <property type="entry name" value="UvrD-like_ATP-bd"/>
</dbReference>
<sequence>MSGDRAPVTPDDATLRQIKAANPALSTWLTANAGSGKTRVLTDRVARLLLAGTDPARILCLTYTKAAASEMQNRLLGQLGKWAMLPSEELRDQLARLGDGGTADLSGARRLFAMAIETPGGLKVQTIHSFCAAVLRRFPLEAGVPHGFTEMDDRSGQLLRAEIVDAMAEQGAPEIDDLVSLVSEGSDAFLAAVAGSRQVLAQPPDPEAIMQAVGLPRGFDYDALIGGVFVGNERDIFGTLIPALTASGANDNKAAAKLLRGDWANTSLAEVEILEDVGLTKTGENAGQPSARFPTKAVRSSAAAIMPDLDDLLVRVAEARPQRLAYQLGLRSQALARFGHAFLTRYDAAKAARGWLDFDDLIERTGRLLSNPALAQWVLFRLDGGIDHILVDEAQDTSPAQWQVIESLTAEFTSGQGVRDAGERTLFVVGDPKQSIYSFQGADMSVFSARREGFSAAFDAVLQPMQNLSLDHSFRSSPAILTLVDRTFEDAGGAGLGGTVRHIAHKSRLPGRVDLWPAVPNPQNPDDADWYDPVDQPLPDAASTVLARALAAQIKDLLDSRAMIADARSGQDRLLRAGDFLILVRKRSRIFHDIITALKAADLPVAGADRLRLGAELAVKDITAVLAFLATPDDDLALAAALRSPLFGLSEDALFRLAHGRGGNLWGALDTSDRHPEAREILTDLRGQAGFMRPYDLISRLLIRHGGRARLLARLGAEAADGINELISQALAYEQSEVPSLTGFLVWLSAGEVEVKRPQGGTGAGLIRVMTVHGAKGLESPVVILPDTGKIRTRQPPKFLERDGRPIWTGSDNARPDSVQMLLDDHRQADLAERRRLLYVATTRAESWLIIAAAGETDDSWYAQIEAGFDRAAGTLDQSLIPMPGGQGGQIRRLSFGDWPADALGAARIATTEVAPDLPAVFHQTAPAMPHPPQPVAASGLGGAKVLAGYAEGAVDAETAMLAGTRLHLLLEHLPGRDRSDWPALARAVLAATEDGLPPEPVLNDLLAEVTALADAPDLAPVFGPTAQVLAEVELTARLPELGGQVLNGIVDRLVLLPDRVLAVDYKTNALIPDDPAGVPLGILRQMAAYRAALRQIYPDRSVECAVLWTRSGRLMDLPDAVMDGALGPSAGLDPARSET</sequence>
<dbReference type="RefSeq" id="WP_379139747.1">
    <property type="nucleotide sequence ID" value="NZ_JBHUEN010000006.1"/>
</dbReference>
<comment type="catalytic activity">
    <reaction evidence="14">
        <text>ATP + H2O = ADP + phosphate + H(+)</text>
        <dbReference type="Rhea" id="RHEA:13065"/>
        <dbReference type="ChEBI" id="CHEBI:15377"/>
        <dbReference type="ChEBI" id="CHEBI:15378"/>
        <dbReference type="ChEBI" id="CHEBI:30616"/>
        <dbReference type="ChEBI" id="CHEBI:43474"/>
        <dbReference type="ChEBI" id="CHEBI:456216"/>
        <dbReference type="EC" id="5.6.2.4"/>
    </reaction>
</comment>
<proteinExistence type="predicted"/>
<evidence type="ECO:0000256" key="5">
    <source>
        <dbReference type="ARBA" id="ARBA00022806"/>
    </source>
</evidence>
<dbReference type="InterPro" id="IPR027417">
    <property type="entry name" value="P-loop_NTPase"/>
</dbReference>
<dbReference type="Gene3D" id="3.40.50.300">
    <property type="entry name" value="P-loop containing nucleotide triphosphate hydrolases"/>
    <property type="match status" value="4"/>
</dbReference>
<dbReference type="InterPro" id="IPR011335">
    <property type="entry name" value="Restrct_endonuc-II-like"/>
</dbReference>
<organism evidence="18 19">
    <name type="scientific">Paracoccus pacificus</name>
    <dbReference type="NCBI Taxonomy" id="1463598"/>
    <lineage>
        <taxon>Bacteria</taxon>
        <taxon>Pseudomonadati</taxon>
        <taxon>Pseudomonadota</taxon>
        <taxon>Alphaproteobacteria</taxon>
        <taxon>Rhodobacterales</taxon>
        <taxon>Paracoccaceae</taxon>
        <taxon>Paracoccus</taxon>
    </lineage>
</organism>
<evidence type="ECO:0000256" key="13">
    <source>
        <dbReference type="ARBA" id="ARBA00034923"/>
    </source>
</evidence>
<evidence type="ECO:0000256" key="3">
    <source>
        <dbReference type="ARBA" id="ARBA00022763"/>
    </source>
</evidence>
<dbReference type="SUPFAM" id="SSF52980">
    <property type="entry name" value="Restriction endonuclease-like"/>
    <property type="match status" value="1"/>
</dbReference>
<dbReference type="PANTHER" id="PTHR11070:SF2">
    <property type="entry name" value="ATP-DEPENDENT DNA HELICASE SRS2"/>
    <property type="match status" value="1"/>
</dbReference>
<dbReference type="InterPro" id="IPR011604">
    <property type="entry name" value="PDDEXK-like_dom_sf"/>
</dbReference>
<evidence type="ECO:0000313" key="18">
    <source>
        <dbReference type="EMBL" id="MFD1880510.1"/>
    </source>
</evidence>
<keyword evidence="19" id="KW-1185">Reference proteome</keyword>
<evidence type="ECO:0000256" key="9">
    <source>
        <dbReference type="ARBA" id="ARBA00023204"/>
    </source>
</evidence>
<protein>
    <recommendedName>
        <fullName evidence="12">DNA 3'-5' helicase</fullName>
        <ecNumber evidence="12">5.6.2.4</ecNumber>
    </recommendedName>
    <alternativeName>
        <fullName evidence="13">DNA 3'-5' helicase II</fullName>
    </alternativeName>
</protein>
<keyword evidence="1" id="KW-0540">Nuclease</keyword>
<dbReference type="Gene3D" id="3.90.320.10">
    <property type="match status" value="1"/>
</dbReference>
<evidence type="ECO:0000256" key="14">
    <source>
        <dbReference type="ARBA" id="ARBA00048988"/>
    </source>
</evidence>
<keyword evidence="10" id="KW-0413">Isomerase</keyword>
<keyword evidence="7 15" id="KW-0067">ATP-binding</keyword>
<evidence type="ECO:0000256" key="15">
    <source>
        <dbReference type="PROSITE-ProRule" id="PRU00560"/>
    </source>
</evidence>
<evidence type="ECO:0000313" key="19">
    <source>
        <dbReference type="Proteomes" id="UP001597213"/>
    </source>
</evidence>
<dbReference type="Gene3D" id="1.10.486.10">
    <property type="entry name" value="PCRA, domain 4"/>
    <property type="match status" value="1"/>
</dbReference>
<evidence type="ECO:0000256" key="11">
    <source>
        <dbReference type="ARBA" id="ARBA00034617"/>
    </source>
</evidence>
<keyword evidence="2 15" id="KW-0547">Nucleotide-binding</keyword>
<evidence type="ECO:0000256" key="4">
    <source>
        <dbReference type="ARBA" id="ARBA00022801"/>
    </source>
</evidence>
<evidence type="ECO:0000256" key="12">
    <source>
        <dbReference type="ARBA" id="ARBA00034808"/>
    </source>
</evidence>
<keyword evidence="8" id="KW-0238">DNA-binding</keyword>
<keyword evidence="5 15" id="KW-0347">Helicase</keyword>
<reference evidence="19" key="1">
    <citation type="journal article" date="2019" name="Int. J. Syst. Evol. Microbiol.">
        <title>The Global Catalogue of Microorganisms (GCM) 10K type strain sequencing project: providing services to taxonomists for standard genome sequencing and annotation.</title>
        <authorList>
            <consortium name="The Broad Institute Genomics Platform"/>
            <consortium name="The Broad Institute Genome Sequencing Center for Infectious Disease"/>
            <person name="Wu L."/>
            <person name="Ma J."/>
        </authorList>
    </citation>
    <scope>NUCLEOTIDE SEQUENCE [LARGE SCALE GENOMIC DNA]</scope>
    <source>
        <strain evidence="19">CCUG 56029</strain>
    </source>
</reference>
<evidence type="ECO:0000256" key="6">
    <source>
        <dbReference type="ARBA" id="ARBA00022839"/>
    </source>
</evidence>
<keyword evidence="9" id="KW-0234">DNA repair</keyword>
<dbReference type="PROSITE" id="PS51198">
    <property type="entry name" value="UVRD_HELICASE_ATP_BIND"/>
    <property type="match status" value="1"/>
</dbReference>
<feature type="domain" description="UvrD-like helicase C-terminal" evidence="17">
    <location>
        <begin position="494"/>
        <end position="777"/>
    </location>
</feature>
<evidence type="ECO:0000259" key="17">
    <source>
        <dbReference type="PROSITE" id="PS51217"/>
    </source>
</evidence>
<comment type="catalytic activity">
    <reaction evidence="11">
        <text>Couples ATP hydrolysis with the unwinding of duplex DNA by translocating in the 3'-5' direction.</text>
        <dbReference type="EC" id="5.6.2.4"/>
    </reaction>
</comment>
<dbReference type="GO" id="GO:0004386">
    <property type="term" value="F:helicase activity"/>
    <property type="evidence" value="ECO:0007669"/>
    <property type="project" value="UniProtKB-KW"/>
</dbReference>
<dbReference type="PANTHER" id="PTHR11070">
    <property type="entry name" value="UVRD / RECB / PCRA DNA HELICASE FAMILY MEMBER"/>
    <property type="match status" value="1"/>
</dbReference>
<dbReference type="InterPro" id="IPR014017">
    <property type="entry name" value="DNA_helicase_UvrD-like_C"/>
</dbReference>
<gene>
    <name evidence="18" type="primary">addA</name>
    <name evidence="18" type="ORF">ACFSCT_02125</name>
</gene>
<feature type="domain" description="UvrD-like helicase ATP-binding" evidence="16">
    <location>
        <begin position="10"/>
        <end position="477"/>
    </location>
</feature>
<evidence type="ECO:0000259" key="16">
    <source>
        <dbReference type="PROSITE" id="PS51198"/>
    </source>
</evidence>
<evidence type="ECO:0000256" key="1">
    <source>
        <dbReference type="ARBA" id="ARBA00022722"/>
    </source>
</evidence>
<keyword evidence="4 15" id="KW-0378">Hydrolase</keyword>
<dbReference type="EMBL" id="JBHUEN010000006">
    <property type="protein sequence ID" value="MFD1880510.1"/>
    <property type="molecule type" value="Genomic_DNA"/>
</dbReference>
<evidence type="ECO:0000256" key="7">
    <source>
        <dbReference type="ARBA" id="ARBA00022840"/>
    </source>
</evidence>
<evidence type="ECO:0000256" key="10">
    <source>
        <dbReference type="ARBA" id="ARBA00023235"/>
    </source>
</evidence>
<dbReference type="NCBIfam" id="TIGR02784">
    <property type="entry name" value="addA_alphas"/>
    <property type="match status" value="1"/>
</dbReference>
<comment type="caution">
    <text evidence="18">The sequence shown here is derived from an EMBL/GenBank/DDBJ whole genome shotgun (WGS) entry which is preliminary data.</text>
</comment>
<feature type="binding site" evidence="15">
    <location>
        <begin position="31"/>
        <end position="38"/>
    </location>
    <ligand>
        <name>ATP</name>
        <dbReference type="ChEBI" id="CHEBI:30616"/>
    </ligand>
</feature>
<dbReference type="Pfam" id="PF12705">
    <property type="entry name" value="PDDEXK_1"/>
    <property type="match status" value="1"/>
</dbReference>
<dbReference type="SUPFAM" id="SSF52540">
    <property type="entry name" value="P-loop containing nucleoside triphosphate hydrolases"/>
    <property type="match status" value="1"/>
</dbReference>
<name>A0ABW4R2T2_9RHOB</name>
<evidence type="ECO:0000256" key="2">
    <source>
        <dbReference type="ARBA" id="ARBA00022741"/>
    </source>
</evidence>
<dbReference type="InterPro" id="IPR014151">
    <property type="entry name" value="DNA_helicase_AddA"/>
</dbReference>
<dbReference type="Pfam" id="PF00580">
    <property type="entry name" value="UvrD-helicase"/>
    <property type="match status" value="1"/>
</dbReference>
<evidence type="ECO:0000256" key="8">
    <source>
        <dbReference type="ARBA" id="ARBA00023125"/>
    </source>
</evidence>
<dbReference type="PROSITE" id="PS51217">
    <property type="entry name" value="UVRD_HELICASE_CTER"/>
    <property type="match status" value="1"/>
</dbReference>
<accession>A0ABW4R2T2</accession>
<dbReference type="EC" id="5.6.2.4" evidence="12"/>
<keyword evidence="3" id="KW-0227">DNA damage</keyword>
<dbReference type="Proteomes" id="UP001597213">
    <property type="component" value="Unassembled WGS sequence"/>
</dbReference>
<keyword evidence="6" id="KW-0269">Exonuclease</keyword>